<dbReference type="InterPro" id="IPR029063">
    <property type="entry name" value="SAM-dependent_MTases_sf"/>
</dbReference>
<dbReference type="Pfam" id="PF13489">
    <property type="entry name" value="Methyltransf_23"/>
    <property type="match status" value="1"/>
</dbReference>
<protein>
    <recommendedName>
        <fullName evidence="3">Methyltransferase</fullName>
    </recommendedName>
</protein>
<accession>A0A4R6H6M7</accession>
<gene>
    <name evidence="1" type="ORF">DET52_102230</name>
</gene>
<organism evidence="1 2">
    <name type="scientific">Sunxiuqinia elliptica</name>
    <dbReference type="NCBI Taxonomy" id="655355"/>
    <lineage>
        <taxon>Bacteria</taxon>
        <taxon>Pseudomonadati</taxon>
        <taxon>Bacteroidota</taxon>
        <taxon>Bacteroidia</taxon>
        <taxon>Marinilabiliales</taxon>
        <taxon>Prolixibacteraceae</taxon>
        <taxon>Sunxiuqinia</taxon>
    </lineage>
</organism>
<evidence type="ECO:0008006" key="3">
    <source>
        <dbReference type="Google" id="ProtNLM"/>
    </source>
</evidence>
<proteinExistence type="predicted"/>
<evidence type="ECO:0000313" key="1">
    <source>
        <dbReference type="EMBL" id="TDO03892.1"/>
    </source>
</evidence>
<dbReference type="OrthoDB" id="1123183at2"/>
<name>A0A4R6H6M7_9BACT</name>
<dbReference type="Gene3D" id="3.40.50.150">
    <property type="entry name" value="Vaccinia Virus protein VP39"/>
    <property type="match status" value="1"/>
</dbReference>
<sequence>MLNKVKEFRFENTHKFLSKYITNEAQILDLGTPNQLSDFLIDKGFKLQNAAGFDFDLNPEQVNQYDYDVLTAFEVLEHLVAPFGILKQTKASKLVVTVPLRLWFAPAYRNVNDPYDQHYHEFESWQLDMLLEKAGWTVKDSEHWTPPFQFNGVRSFLRAVTPRFYAVFAERKA</sequence>
<evidence type="ECO:0000313" key="2">
    <source>
        <dbReference type="Proteomes" id="UP000294848"/>
    </source>
</evidence>
<comment type="caution">
    <text evidence="1">The sequence shown here is derived from an EMBL/GenBank/DDBJ whole genome shotgun (WGS) entry which is preliminary data.</text>
</comment>
<dbReference type="RefSeq" id="WP_133464261.1">
    <property type="nucleotide sequence ID" value="NZ_SNWI01000002.1"/>
</dbReference>
<dbReference type="EMBL" id="SNWI01000002">
    <property type="protein sequence ID" value="TDO03892.1"/>
    <property type="molecule type" value="Genomic_DNA"/>
</dbReference>
<dbReference type="Proteomes" id="UP000294848">
    <property type="component" value="Unassembled WGS sequence"/>
</dbReference>
<dbReference type="SUPFAM" id="SSF53335">
    <property type="entry name" value="S-adenosyl-L-methionine-dependent methyltransferases"/>
    <property type="match status" value="1"/>
</dbReference>
<dbReference type="AlphaFoldDB" id="A0A4R6H6M7"/>
<reference evidence="1 2" key="1">
    <citation type="submission" date="2019-03" db="EMBL/GenBank/DDBJ databases">
        <title>Freshwater and sediment microbial communities from various areas in North America, analyzing microbe dynamics in response to fracking.</title>
        <authorList>
            <person name="Lamendella R."/>
        </authorList>
    </citation>
    <scope>NUCLEOTIDE SEQUENCE [LARGE SCALE GENOMIC DNA]</scope>
    <source>
        <strain evidence="1 2">114D</strain>
    </source>
</reference>